<dbReference type="Proteomes" id="UP000629468">
    <property type="component" value="Unassembled WGS sequence"/>
</dbReference>
<evidence type="ECO:0000313" key="1">
    <source>
        <dbReference type="EMBL" id="KAF7770924.1"/>
    </source>
</evidence>
<sequence length="374" mass="42781">MDNVDYQELEVLPLDIVRIVFEKAMEDEPPPLHLLRVSHQVRSWLEPLLYHHVSLHSDSTLYKFYQTLRAKQNSAFAQDSSFLQRHVQTLFIVSGCPEAHEIVAIIQHLTKLRSLACWDGDGTEWGRTAVKLLLDAAQNEGVFPYANLRRLSFSTSVLEERNVTFAHRAFRDLTHVDFVVRSTVDWESLRSLHNLTHASFDLVTELPNLTTKAIQCWFSRLIAACPLTVKVIILVIVEEYIGDFDLRDLDGDFLYPGWPPPHPDFATTEDERCITPLSSRISENCSDVGLTTLHPIARIALGIVDPRVVPGALTSNIDAAQIYRNLLVYCHMHNCIKDWDGTVPRHRDCWMSAEDIIERRRIFTWSELVARATS</sequence>
<comment type="caution">
    <text evidence="1">The sequence shown here is derived from an EMBL/GenBank/DDBJ whole genome shotgun (WGS) entry which is preliminary data.</text>
</comment>
<dbReference type="EMBL" id="JABXXO010000009">
    <property type="protein sequence ID" value="KAF7770924.1"/>
    <property type="molecule type" value="Genomic_DNA"/>
</dbReference>
<proteinExistence type="predicted"/>
<protein>
    <submittedName>
        <fullName evidence="1">Uncharacterized protein</fullName>
    </submittedName>
</protein>
<organism evidence="1 2">
    <name type="scientific">Agaricus bisporus var. burnettii</name>
    <dbReference type="NCBI Taxonomy" id="192524"/>
    <lineage>
        <taxon>Eukaryota</taxon>
        <taxon>Fungi</taxon>
        <taxon>Dikarya</taxon>
        <taxon>Basidiomycota</taxon>
        <taxon>Agaricomycotina</taxon>
        <taxon>Agaricomycetes</taxon>
        <taxon>Agaricomycetidae</taxon>
        <taxon>Agaricales</taxon>
        <taxon>Agaricineae</taxon>
        <taxon>Agaricaceae</taxon>
        <taxon>Agaricus</taxon>
    </lineage>
</organism>
<reference evidence="1 2" key="1">
    <citation type="journal article" name="Sci. Rep.">
        <title>Telomere-to-telomere assembled and centromere annotated genomes of the two main subspecies of the button mushroom Agaricus bisporus reveal especially polymorphic chromosome ends.</title>
        <authorList>
            <person name="Sonnenberg A.S.M."/>
            <person name="Sedaghat-Telgerd N."/>
            <person name="Lavrijssen B."/>
            <person name="Ohm R.A."/>
            <person name="Hendrickx P.M."/>
            <person name="Scholtmeijer K."/>
            <person name="Baars J.J.P."/>
            <person name="van Peer A."/>
        </authorList>
    </citation>
    <scope>NUCLEOTIDE SEQUENCE [LARGE SCALE GENOMIC DNA]</scope>
    <source>
        <strain evidence="1 2">H119_p4</strain>
    </source>
</reference>
<name>A0A8H7F0D4_AGABI</name>
<evidence type="ECO:0000313" key="2">
    <source>
        <dbReference type="Proteomes" id="UP000629468"/>
    </source>
</evidence>
<dbReference type="AlphaFoldDB" id="A0A8H7F0D4"/>
<gene>
    <name evidence="1" type="ORF">Agabi119p4_6898</name>
</gene>
<accession>A0A8H7F0D4</accession>